<dbReference type="InterPro" id="IPR050164">
    <property type="entry name" value="Peptidase_C19"/>
</dbReference>
<dbReference type="Ensembl" id="ENSMALT00000020093.1">
    <property type="protein sequence ID" value="ENSMALP00000019704.1"/>
    <property type="gene ID" value="ENSMALG00000013750.1"/>
</dbReference>
<dbReference type="Pfam" id="PF00443">
    <property type="entry name" value="UCH"/>
    <property type="match status" value="1"/>
</dbReference>
<evidence type="ECO:0000313" key="2">
    <source>
        <dbReference type="Ensembl" id="ENSMALP00000019704.1"/>
    </source>
</evidence>
<dbReference type="Proteomes" id="UP000261600">
    <property type="component" value="Unplaced"/>
</dbReference>
<dbReference type="AlphaFoldDB" id="A0A3Q3JJN6"/>
<protein>
    <recommendedName>
        <fullName evidence="1">USP domain-containing protein</fullName>
    </recommendedName>
</protein>
<dbReference type="GO" id="GO:0005829">
    <property type="term" value="C:cytosol"/>
    <property type="evidence" value="ECO:0007669"/>
    <property type="project" value="TreeGrafter"/>
</dbReference>
<dbReference type="GO" id="GO:0005634">
    <property type="term" value="C:nucleus"/>
    <property type="evidence" value="ECO:0007669"/>
    <property type="project" value="TreeGrafter"/>
</dbReference>
<evidence type="ECO:0000313" key="3">
    <source>
        <dbReference type="Proteomes" id="UP000261600"/>
    </source>
</evidence>
<dbReference type="STRING" id="43700.ENSMALP00000019704"/>
<proteinExistence type="predicted"/>
<dbReference type="PANTHER" id="PTHR24006">
    <property type="entry name" value="UBIQUITIN CARBOXYL-TERMINAL HYDROLASE"/>
    <property type="match status" value="1"/>
</dbReference>
<accession>A0A3Q3JJN6</accession>
<reference evidence="2" key="2">
    <citation type="submission" date="2025-09" db="UniProtKB">
        <authorList>
            <consortium name="Ensembl"/>
        </authorList>
    </citation>
    <scope>IDENTIFICATION</scope>
</reference>
<dbReference type="CDD" id="cd02257">
    <property type="entry name" value="Peptidase_C19"/>
    <property type="match status" value="1"/>
</dbReference>
<dbReference type="GO" id="GO:0004843">
    <property type="term" value="F:cysteine-type deubiquitinase activity"/>
    <property type="evidence" value="ECO:0007669"/>
    <property type="project" value="InterPro"/>
</dbReference>
<dbReference type="InterPro" id="IPR038765">
    <property type="entry name" value="Papain-like_cys_pep_sf"/>
</dbReference>
<dbReference type="InterPro" id="IPR028889">
    <property type="entry name" value="USP"/>
</dbReference>
<evidence type="ECO:0000259" key="1">
    <source>
        <dbReference type="PROSITE" id="PS50235"/>
    </source>
</evidence>
<dbReference type="PROSITE" id="PS50235">
    <property type="entry name" value="USP_3"/>
    <property type="match status" value="1"/>
</dbReference>
<feature type="domain" description="USP" evidence="1">
    <location>
        <begin position="3"/>
        <end position="279"/>
    </location>
</feature>
<dbReference type="PANTHER" id="PTHR24006:SF796">
    <property type="entry name" value="UBL CARBOXYL-TERMINAL HYDROLASE 18-RELATED"/>
    <property type="match status" value="1"/>
</dbReference>
<dbReference type="SUPFAM" id="SSF54001">
    <property type="entry name" value="Cysteine proteinases"/>
    <property type="match status" value="1"/>
</dbReference>
<dbReference type="InterPro" id="IPR001394">
    <property type="entry name" value="Peptidase_C19_UCH"/>
</dbReference>
<keyword evidence="3" id="KW-1185">Reference proteome</keyword>
<sequence length="279" mass="30807">LGPRLINYHGIICSVNSVVQCLYGTRELPGLMRELEFDAADTPNAVPVALKNLFRDMSAESAESAWPCDPSRLVDSMSVYRGTSFWVQEDAEAVFGCIVNALADGCGPDRDIGKLWRVEKEDSVRCLSCNAVLSSGRSKSNTILVSLENRALPRELQEYVLRRGGSDYNVCECYCDTCRARTRVVITSHVLSLPPVVCVKIARIRLTAADRLAKIEKGFAFPETLDLKPLVKEIDDAGAGAGPLYHYELYAGLHVKTTYGSDGSDLSRPVAYMLMYQRK</sequence>
<dbReference type="GO" id="GO:0016579">
    <property type="term" value="P:protein deubiquitination"/>
    <property type="evidence" value="ECO:0007669"/>
    <property type="project" value="InterPro"/>
</dbReference>
<name>A0A3Q3JJN6_MONAL</name>
<organism evidence="2 3">
    <name type="scientific">Monopterus albus</name>
    <name type="common">Swamp eel</name>
    <dbReference type="NCBI Taxonomy" id="43700"/>
    <lineage>
        <taxon>Eukaryota</taxon>
        <taxon>Metazoa</taxon>
        <taxon>Chordata</taxon>
        <taxon>Craniata</taxon>
        <taxon>Vertebrata</taxon>
        <taxon>Euteleostomi</taxon>
        <taxon>Actinopterygii</taxon>
        <taxon>Neopterygii</taxon>
        <taxon>Teleostei</taxon>
        <taxon>Neoteleostei</taxon>
        <taxon>Acanthomorphata</taxon>
        <taxon>Anabantaria</taxon>
        <taxon>Synbranchiformes</taxon>
        <taxon>Synbranchidae</taxon>
        <taxon>Monopterus</taxon>
    </lineage>
</organism>
<dbReference type="Gene3D" id="3.90.70.10">
    <property type="entry name" value="Cysteine proteinases"/>
    <property type="match status" value="1"/>
</dbReference>
<reference evidence="2" key="1">
    <citation type="submission" date="2025-08" db="UniProtKB">
        <authorList>
            <consortium name="Ensembl"/>
        </authorList>
    </citation>
    <scope>IDENTIFICATION</scope>
</reference>